<gene>
    <name evidence="4" type="ORF">ACFSVN_07285</name>
</gene>
<dbReference type="PANTHER" id="PTHR28004">
    <property type="entry name" value="ZGC:162816-RELATED"/>
    <property type="match status" value="1"/>
</dbReference>
<dbReference type="EC" id="5.1.1.1" evidence="4"/>
<dbReference type="PANTHER" id="PTHR28004:SF2">
    <property type="entry name" value="D-SERINE DEHYDRATASE"/>
    <property type="match status" value="1"/>
</dbReference>
<evidence type="ECO:0000313" key="4">
    <source>
        <dbReference type="EMBL" id="MFD2532245.1"/>
    </source>
</evidence>
<protein>
    <submittedName>
        <fullName evidence="4">Alanine racemase</fullName>
        <ecNumber evidence="4">5.1.1.1</ecNumber>
    </submittedName>
</protein>
<evidence type="ECO:0000256" key="1">
    <source>
        <dbReference type="ARBA" id="ARBA00005323"/>
    </source>
</evidence>
<comment type="similarity">
    <text evidence="1">Belongs to the DSD1 family.</text>
</comment>
<dbReference type="InterPro" id="IPR051466">
    <property type="entry name" value="D-amino_acid_metab_enzyme"/>
</dbReference>
<keyword evidence="5" id="KW-1185">Reference proteome</keyword>
<dbReference type="Pfam" id="PF14031">
    <property type="entry name" value="D-ser_dehydrat"/>
    <property type="match status" value="1"/>
</dbReference>
<name>A0ABW5JII2_9BACT</name>
<proteinExistence type="inferred from homology"/>
<keyword evidence="2" id="KW-0456">Lyase</keyword>
<reference evidence="5" key="1">
    <citation type="journal article" date="2019" name="Int. J. Syst. Evol. Microbiol.">
        <title>The Global Catalogue of Microorganisms (GCM) 10K type strain sequencing project: providing services to taxonomists for standard genome sequencing and annotation.</title>
        <authorList>
            <consortium name="The Broad Institute Genomics Platform"/>
            <consortium name="The Broad Institute Genome Sequencing Center for Infectious Disease"/>
            <person name="Wu L."/>
            <person name="Ma J."/>
        </authorList>
    </citation>
    <scope>NUCLEOTIDE SEQUENCE [LARGE SCALE GENOMIC DNA]</scope>
    <source>
        <strain evidence="5">KCTC 52042</strain>
    </source>
</reference>
<dbReference type="Gene3D" id="2.40.37.20">
    <property type="entry name" value="D-serine dehydratase-like domain"/>
    <property type="match status" value="1"/>
</dbReference>
<evidence type="ECO:0000259" key="3">
    <source>
        <dbReference type="SMART" id="SM01119"/>
    </source>
</evidence>
<dbReference type="RefSeq" id="WP_390300520.1">
    <property type="nucleotide sequence ID" value="NZ_JBHULI010000024.1"/>
</dbReference>
<dbReference type="SUPFAM" id="SSF51419">
    <property type="entry name" value="PLP-binding barrel"/>
    <property type="match status" value="1"/>
</dbReference>
<feature type="domain" description="D-serine dehydratase-like" evidence="3">
    <location>
        <begin position="244"/>
        <end position="344"/>
    </location>
</feature>
<keyword evidence="4" id="KW-0413">Isomerase</keyword>
<dbReference type="Pfam" id="PF01168">
    <property type="entry name" value="Ala_racemase_N"/>
    <property type="match status" value="1"/>
</dbReference>
<evidence type="ECO:0000256" key="2">
    <source>
        <dbReference type="ARBA" id="ARBA00023239"/>
    </source>
</evidence>
<comment type="caution">
    <text evidence="4">The sequence shown here is derived from an EMBL/GenBank/DDBJ whole genome shotgun (WGS) entry which is preliminary data.</text>
</comment>
<dbReference type="EMBL" id="JBHULI010000024">
    <property type="protein sequence ID" value="MFD2532245.1"/>
    <property type="molecule type" value="Genomic_DNA"/>
</dbReference>
<organism evidence="4 5">
    <name type="scientific">Gracilimonas halophila</name>
    <dbReference type="NCBI Taxonomy" id="1834464"/>
    <lineage>
        <taxon>Bacteria</taxon>
        <taxon>Pseudomonadati</taxon>
        <taxon>Balneolota</taxon>
        <taxon>Balneolia</taxon>
        <taxon>Balneolales</taxon>
        <taxon>Balneolaceae</taxon>
        <taxon>Gracilimonas</taxon>
    </lineage>
</organism>
<evidence type="ECO:0000313" key="5">
    <source>
        <dbReference type="Proteomes" id="UP001597460"/>
    </source>
</evidence>
<dbReference type="Proteomes" id="UP001597460">
    <property type="component" value="Unassembled WGS sequence"/>
</dbReference>
<dbReference type="InterPro" id="IPR029066">
    <property type="entry name" value="PLP-binding_barrel"/>
</dbReference>
<dbReference type="SMART" id="SM01119">
    <property type="entry name" value="D-ser_dehydrat"/>
    <property type="match status" value="1"/>
</dbReference>
<dbReference type="Gene3D" id="3.20.20.10">
    <property type="entry name" value="Alanine racemase"/>
    <property type="match status" value="1"/>
</dbReference>
<accession>A0ABW5JII2</accession>
<dbReference type="InterPro" id="IPR026956">
    <property type="entry name" value="D-ser_dehydrat-like_dom"/>
</dbReference>
<dbReference type="InterPro" id="IPR001608">
    <property type="entry name" value="Ala_racemase_N"/>
</dbReference>
<sequence length="358" mass="40401">MSSIYPTLFVDLEIVKNNIAAMADKARKCNVEFRPHFKTHQSKEIGRIFREFDVSGITVSSVKMAKYFLNDGWDDITIAFPANALAINDYDDIASKCDLKTLVISEEVIRKLDQDLNQELGLYIEIDPDYGRSGLPISNINRIRSVLTEIHNSKHFYPAGFYCHAGHTYKSRSKEEVEETASAALNKLSDLKKHFPELPICFGDTPSCSVLEDFGPADQVSPGNFVFYDWMQVEIGSCTPNEIAVHMECPVIEKFENRNQVLIHGGAVHFSKDFVQVNGMKSFGEPRLKHLSKETYISSLSQEHGIIQCSPQVYKEIEIGEAIQIFPIHSCLTADLMQSYKTLEGRVIDHLSGTERPK</sequence>
<dbReference type="GO" id="GO:0008784">
    <property type="term" value="F:alanine racemase activity"/>
    <property type="evidence" value="ECO:0007669"/>
    <property type="project" value="UniProtKB-EC"/>
</dbReference>
<dbReference type="InterPro" id="IPR042208">
    <property type="entry name" value="D-ser_dehydrat-like_sf"/>
</dbReference>